<keyword evidence="2 5" id="KW-0479">Metal-binding</keyword>
<dbReference type="Proteomes" id="UP000054107">
    <property type="component" value="Unassembled WGS sequence"/>
</dbReference>
<feature type="region of interest" description="Disordered" evidence="6">
    <location>
        <begin position="123"/>
        <end position="156"/>
    </location>
</feature>
<feature type="region of interest" description="Disordered" evidence="6">
    <location>
        <begin position="1"/>
        <end position="92"/>
    </location>
</feature>
<feature type="site" description="Important for catalytic activity" evidence="5">
    <location>
        <position position="477"/>
    </location>
</feature>
<feature type="region of interest" description="Disordered" evidence="6">
    <location>
        <begin position="266"/>
        <end position="304"/>
    </location>
</feature>
<accession>A0A0B7N4N7</accession>
<dbReference type="PANTHER" id="PTHR23355:SF9">
    <property type="entry name" value="DIS3-LIKE EXONUCLEASE 2"/>
    <property type="match status" value="1"/>
</dbReference>
<keyword evidence="4 5" id="KW-0694">RNA-binding</keyword>
<keyword evidence="3 5" id="KW-0460">Magnesium</keyword>
<keyword evidence="1 5" id="KW-0963">Cytoplasm</keyword>
<dbReference type="GO" id="GO:0000175">
    <property type="term" value="F:3'-5'-RNA exonuclease activity"/>
    <property type="evidence" value="ECO:0007669"/>
    <property type="project" value="UniProtKB-UniRule"/>
</dbReference>
<feature type="compositionally biased region" description="Basic and acidic residues" evidence="6">
    <location>
        <begin position="11"/>
        <end position="20"/>
    </location>
</feature>
<protein>
    <recommendedName>
        <fullName evidence="5">DIS3-like exonuclease 2</fullName>
        <ecNumber evidence="5">3.1.13.-</ecNumber>
    </recommendedName>
</protein>
<comment type="similarity">
    <text evidence="5">Belongs to the RNR ribonuclease family. DIS3L2 subfamily.</text>
</comment>
<feature type="compositionally biased region" description="Basic and acidic residues" evidence="6">
    <location>
        <begin position="266"/>
        <end position="276"/>
    </location>
</feature>
<dbReference type="InterPro" id="IPR041505">
    <property type="entry name" value="Dis3_CSD2"/>
</dbReference>
<gene>
    <name evidence="8" type="primary">PARPA_07333.1 scaffold 27460</name>
</gene>
<reference evidence="8 9" key="1">
    <citation type="submission" date="2014-09" db="EMBL/GenBank/DDBJ databases">
        <authorList>
            <person name="Ellenberger Sabrina"/>
        </authorList>
    </citation>
    <scope>NUCLEOTIDE SEQUENCE [LARGE SCALE GENOMIC DNA]</scope>
    <source>
        <strain evidence="8 9">CBS 412.66</strain>
    </source>
</reference>
<keyword evidence="5" id="KW-0540">Nuclease</keyword>
<dbReference type="GO" id="GO:0003723">
    <property type="term" value="F:RNA binding"/>
    <property type="evidence" value="ECO:0007669"/>
    <property type="project" value="UniProtKB-KW"/>
</dbReference>
<feature type="binding site" evidence="5">
    <location>
        <position position="478"/>
    </location>
    <ligand>
        <name>Mg(2+)</name>
        <dbReference type="ChEBI" id="CHEBI:18420"/>
    </ligand>
</feature>
<evidence type="ECO:0000259" key="7">
    <source>
        <dbReference type="SMART" id="SM00955"/>
    </source>
</evidence>
<dbReference type="GO" id="GO:0046872">
    <property type="term" value="F:metal ion binding"/>
    <property type="evidence" value="ECO:0007669"/>
    <property type="project" value="UniProtKB-KW"/>
</dbReference>
<evidence type="ECO:0000256" key="6">
    <source>
        <dbReference type="SAM" id="MobiDB-lite"/>
    </source>
</evidence>
<dbReference type="PANTHER" id="PTHR23355">
    <property type="entry name" value="RIBONUCLEASE"/>
    <property type="match status" value="1"/>
</dbReference>
<dbReference type="InterPro" id="IPR012340">
    <property type="entry name" value="NA-bd_OB-fold"/>
</dbReference>
<evidence type="ECO:0000313" key="9">
    <source>
        <dbReference type="Proteomes" id="UP000054107"/>
    </source>
</evidence>
<dbReference type="Pfam" id="PF00773">
    <property type="entry name" value="RNB"/>
    <property type="match status" value="1"/>
</dbReference>
<evidence type="ECO:0000256" key="4">
    <source>
        <dbReference type="ARBA" id="ARBA00022884"/>
    </source>
</evidence>
<feature type="compositionally biased region" description="Acidic residues" evidence="6">
    <location>
        <begin position="927"/>
        <end position="942"/>
    </location>
</feature>
<dbReference type="InterPro" id="IPR050180">
    <property type="entry name" value="RNR_Ribonuclease"/>
</dbReference>
<evidence type="ECO:0000256" key="2">
    <source>
        <dbReference type="ARBA" id="ARBA00022723"/>
    </source>
</evidence>
<dbReference type="SUPFAM" id="SSF50249">
    <property type="entry name" value="Nucleic acid-binding proteins"/>
    <property type="match status" value="2"/>
</dbReference>
<dbReference type="Gene3D" id="2.40.50.700">
    <property type="match status" value="1"/>
</dbReference>
<dbReference type="Gene3D" id="2.40.50.140">
    <property type="entry name" value="Nucleic acid-binding proteins"/>
    <property type="match status" value="1"/>
</dbReference>
<dbReference type="GO" id="GO:0000932">
    <property type="term" value="C:P-body"/>
    <property type="evidence" value="ECO:0007669"/>
    <property type="project" value="UniProtKB-SubCell"/>
</dbReference>
<dbReference type="OrthoDB" id="372421at2759"/>
<dbReference type="PROSITE" id="PS01175">
    <property type="entry name" value="RIBONUCLEASE_II"/>
    <property type="match status" value="1"/>
</dbReference>
<evidence type="ECO:0000313" key="8">
    <source>
        <dbReference type="EMBL" id="CEP13278.1"/>
    </source>
</evidence>
<feature type="region of interest" description="Disordered" evidence="6">
    <location>
        <begin position="920"/>
        <end position="944"/>
    </location>
</feature>
<dbReference type="InterPro" id="IPR001900">
    <property type="entry name" value="RNase_II/R"/>
</dbReference>
<dbReference type="GO" id="GO:1990074">
    <property type="term" value="P:polyuridylation-dependent mRNA catabolic process"/>
    <property type="evidence" value="ECO:0007669"/>
    <property type="project" value="UniProtKB-UniRule"/>
</dbReference>
<proteinExistence type="inferred from homology"/>
<keyword evidence="9" id="KW-1185">Reference proteome</keyword>
<dbReference type="EMBL" id="LN729513">
    <property type="protein sequence ID" value="CEP13278.1"/>
    <property type="molecule type" value="Genomic_DNA"/>
</dbReference>
<comment type="function">
    <text evidence="5">3'-5'-exoribonuclease that specifically recognizes RNAs polyuridylated at their 3' end and mediates their degradation. Component of an exosome-independent RNA degradation pathway that mediates degradation of cytoplasmic mRNAs that have been deadenylated and subsequently uridylated at their 3'.</text>
</comment>
<comment type="cofactor">
    <cofactor evidence="5">
        <name>Mg(2+)</name>
        <dbReference type="ChEBI" id="CHEBI:18420"/>
    </cofactor>
    <cofactor evidence="5">
        <name>Mn(2+)</name>
        <dbReference type="ChEBI" id="CHEBI:29035"/>
    </cofactor>
</comment>
<dbReference type="InterPro" id="IPR022966">
    <property type="entry name" value="RNase_II/R_CS"/>
</dbReference>
<evidence type="ECO:0000256" key="3">
    <source>
        <dbReference type="ARBA" id="ARBA00022842"/>
    </source>
</evidence>
<comment type="subcellular location">
    <subcellularLocation>
        <location evidence="5">Cytoplasm</location>
    </subcellularLocation>
    <subcellularLocation>
        <location evidence="5">Cytoplasm</location>
        <location evidence="5">P-body</location>
    </subcellularLocation>
</comment>
<feature type="compositionally biased region" description="Basic and acidic residues" evidence="6">
    <location>
        <begin position="288"/>
        <end position="304"/>
    </location>
</feature>
<dbReference type="InterPro" id="IPR041093">
    <property type="entry name" value="Dis3l2-like_C"/>
</dbReference>
<feature type="binding site" evidence="5">
    <location>
        <position position="469"/>
    </location>
    <ligand>
        <name>Mg(2+)</name>
        <dbReference type="ChEBI" id="CHEBI:18420"/>
    </ligand>
</feature>
<evidence type="ECO:0000256" key="5">
    <source>
        <dbReference type="HAMAP-Rule" id="MF_03045"/>
    </source>
</evidence>
<keyword evidence="5" id="KW-0464">Manganese</keyword>
<sequence>MNSQKFVSRKSRADESDNWRRPAVIPQADQEQEYQPLQQPPKYRKQHWPRYGHSNGKPKISMDDVVPRIRRVKTKKPPAIENGGAASQAEITSSDQPVAITPDKSEIPVSRKIKETWSHFVKEHDQDRASSTDEEWITSTTAEPKKPKFKSMKPTDTSRSLAPYLHPWDRNSYNKRTFFQPFINPTDVEFGLEDGTLYQGIVRLTKNPFDAYVKSDDLDFDIYIGGTSDRNRALDGDLVAVQLKDIDEVWELRKERQRKRKEAHLERLNEMNKDQEQESEQEMLVKSGEMEEGARDEESDKDEDKPVYCGNVISIVERATNVNYTGQIYLEKPGIPEAFKNNYENKQAGPLIAWFKPTDRRIPFFILRGKDIPRELADNEEYFKTHIFSASIIRWQITDRYPTGRIEKEIGPIGDLYAERQAIIANNNIIDHAFTPVALRCLPETPWSIPEKEYKARRDLRNERVFSIDPRTAKDLDDALHVKELDDGFFEVGVHIADVTYFLKRNTPLDSEARTRGTSTYLVDSVIPMLPPLLCEELCSLNPGVERLAFSVIWKMDKKGKPVETWFGKTIIKSCAKLAYEDAQRVIEGDNLPDDVDIFGNNDDFAIANDILTLYRLSVSMRKGRYDGGSLSMNSVKLQFVLDDKGDPVSFSQFEAKDANRLIEEFMLLANISVAHRIAKAFPDEALLRRHEDPLSKRLNEFIRITEVLGLDFDGHSAGSLQSSFNKINNQDVKDVLLILAIRTMQRAKYFCSGSLDISKFHHYALNEDFYTHFTSPIRRYADVIVHRVLETALVNEDKTSRALPSPYNKKMLQRIAFECNSKKNGAKNAQDNDIMVYLSRYLTRMEELDGPVYTKADVIVVAKETYDVYIPEYGLEKRIHLKDLPVSHFNFDKNKLSLDIFWKRGIPVTMHNEEKIYSERTNKDEYSDDEDREEEEEEEKETLDSLARLTLKEPVRDKVVDAGELIPPVVLDQASCMQTISMFSQIDVRLQINNLVSPPIINIYPVNPFSGEEDERNN</sequence>
<feature type="domain" description="RNB" evidence="7">
    <location>
        <begin position="457"/>
        <end position="796"/>
    </location>
</feature>
<evidence type="ECO:0000256" key="1">
    <source>
        <dbReference type="ARBA" id="ARBA00022490"/>
    </source>
</evidence>
<dbReference type="InterPro" id="IPR028591">
    <property type="entry name" value="DIS3L2"/>
</dbReference>
<organism evidence="8 9">
    <name type="scientific">Parasitella parasitica</name>
    <dbReference type="NCBI Taxonomy" id="35722"/>
    <lineage>
        <taxon>Eukaryota</taxon>
        <taxon>Fungi</taxon>
        <taxon>Fungi incertae sedis</taxon>
        <taxon>Mucoromycota</taxon>
        <taxon>Mucoromycotina</taxon>
        <taxon>Mucoromycetes</taxon>
        <taxon>Mucorales</taxon>
        <taxon>Mucorineae</taxon>
        <taxon>Mucoraceae</taxon>
        <taxon>Parasitella</taxon>
    </lineage>
</organism>
<name>A0A0B7N4N7_9FUNG</name>
<dbReference type="AlphaFoldDB" id="A0A0B7N4N7"/>
<dbReference type="STRING" id="35722.A0A0B7N4N7"/>
<dbReference type="Gene3D" id="2.40.50.690">
    <property type="match status" value="1"/>
</dbReference>
<keyword evidence="5" id="KW-0269">Exonuclease</keyword>
<feature type="compositionally biased region" description="Low complexity" evidence="6">
    <location>
        <begin position="27"/>
        <end position="41"/>
    </location>
</feature>
<keyword evidence="5" id="KW-0378">Hydrolase</keyword>
<dbReference type="HAMAP" id="MF_03045">
    <property type="entry name" value="DIS3L2"/>
    <property type="match status" value="1"/>
</dbReference>
<dbReference type="Pfam" id="PF17849">
    <property type="entry name" value="OB_Dis3"/>
    <property type="match status" value="1"/>
</dbReference>
<dbReference type="SMART" id="SM00955">
    <property type="entry name" value="RNB"/>
    <property type="match status" value="1"/>
</dbReference>
<dbReference type="EC" id="3.1.13.-" evidence="5"/>
<dbReference type="Pfam" id="PF17877">
    <property type="entry name" value="Dis3l2_C_term"/>
    <property type="match status" value="1"/>
</dbReference>
<dbReference type="GO" id="GO:0000956">
    <property type="term" value="P:nuclear-transcribed mRNA catabolic process"/>
    <property type="evidence" value="ECO:0007669"/>
    <property type="project" value="UniProtKB-UniRule"/>
</dbReference>